<dbReference type="Proteomes" id="UP000828390">
    <property type="component" value="Unassembled WGS sequence"/>
</dbReference>
<keyword evidence="4" id="KW-1185">Reference proteome</keyword>
<dbReference type="PROSITE" id="PS51465">
    <property type="entry name" value="KAZAL_2"/>
    <property type="match status" value="1"/>
</dbReference>
<accession>A0A9D4MDT3</accession>
<dbReference type="CDD" id="cd00104">
    <property type="entry name" value="KAZAL_FS"/>
    <property type="match status" value="1"/>
</dbReference>
<proteinExistence type="predicted"/>
<dbReference type="Pfam" id="PF00050">
    <property type="entry name" value="Kazal_1"/>
    <property type="match status" value="1"/>
</dbReference>
<name>A0A9D4MDT3_DREPO</name>
<dbReference type="SUPFAM" id="SSF100895">
    <property type="entry name" value="Kazal-type serine protease inhibitors"/>
    <property type="match status" value="1"/>
</dbReference>
<reference evidence="3" key="1">
    <citation type="journal article" date="2019" name="bioRxiv">
        <title>The Genome of the Zebra Mussel, Dreissena polymorpha: A Resource for Invasive Species Research.</title>
        <authorList>
            <person name="McCartney M.A."/>
            <person name="Auch B."/>
            <person name="Kono T."/>
            <person name="Mallez S."/>
            <person name="Zhang Y."/>
            <person name="Obille A."/>
            <person name="Becker A."/>
            <person name="Abrahante J.E."/>
            <person name="Garbe J."/>
            <person name="Badalamenti J.P."/>
            <person name="Herman A."/>
            <person name="Mangelson H."/>
            <person name="Liachko I."/>
            <person name="Sullivan S."/>
            <person name="Sone E.D."/>
            <person name="Koren S."/>
            <person name="Silverstein K.A.T."/>
            <person name="Beckman K.B."/>
            <person name="Gohl D.M."/>
        </authorList>
    </citation>
    <scope>NUCLEOTIDE SEQUENCE</scope>
    <source>
        <strain evidence="3">Duluth1</strain>
        <tissue evidence="3">Whole animal</tissue>
    </source>
</reference>
<keyword evidence="1" id="KW-0732">Signal</keyword>
<evidence type="ECO:0000259" key="2">
    <source>
        <dbReference type="PROSITE" id="PS51465"/>
    </source>
</evidence>
<organism evidence="3 4">
    <name type="scientific">Dreissena polymorpha</name>
    <name type="common">Zebra mussel</name>
    <name type="synonym">Mytilus polymorpha</name>
    <dbReference type="NCBI Taxonomy" id="45954"/>
    <lineage>
        <taxon>Eukaryota</taxon>
        <taxon>Metazoa</taxon>
        <taxon>Spiralia</taxon>
        <taxon>Lophotrochozoa</taxon>
        <taxon>Mollusca</taxon>
        <taxon>Bivalvia</taxon>
        <taxon>Autobranchia</taxon>
        <taxon>Heteroconchia</taxon>
        <taxon>Euheterodonta</taxon>
        <taxon>Imparidentia</taxon>
        <taxon>Neoheterodontei</taxon>
        <taxon>Myida</taxon>
        <taxon>Dreissenoidea</taxon>
        <taxon>Dreissenidae</taxon>
        <taxon>Dreissena</taxon>
    </lineage>
</organism>
<dbReference type="AlphaFoldDB" id="A0A9D4MDT3"/>
<dbReference type="InterPro" id="IPR036058">
    <property type="entry name" value="Kazal_dom_sf"/>
</dbReference>
<feature type="signal peptide" evidence="1">
    <location>
        <begin position="1"/>
        <end position="20"/>
    </location>
</feature>
<dbReference type="InterPro" id="IPR002350">
    <property type="entry name" value="Kazal_dom"/>
</dbReference>
<comment type="caution">
    <text evidence="3">The sequence shown here is derived from an EMBL/GenBank/DDBJ whole genome shotgun (WGS) entry which is preliminary data.</text>
</comment>
<reference evidence="3" key="2">
    <citation type="submission" date="2020-11" db="EMBL/GenBank/DDBJ databases">
        <authorList>
            <person name="McCartney M.A."/>
            <person name="Auch B."/>
            <person name="Kono T."/>
            <person name="Mallez S."/>
            <person name="Becker A."/>
            <person name="Gohl D.M."/>
            <person name="Silverstein K.A.T."/>
            <person name="Koren S."/>
            <person name="Bechman K.B."/>
            <person name="Herman A."/>
            <person name="Abrahante J.E."/>
            <person name="Garbe J."/>
        </authorList>
    </citation>
    <scope>NUCLEOTIDE SEQUENCE</scope>
    <source>
        <strain evidence="3">Duluth1</strain>
        <tissue evidence="3">Whole animal</tissue>
    </source>
</reference>
<dbReference type="PROSITE" id="PS00282">
    <property type="entry name" value="KAZAL_1"/>
    <property type="match status" value="1"/>
</dbReference>
<dbReference type="EMBL" id="JAIWYP010000002">
    <property type="protein sequence ID" value="KAH3874401.1"/>
    <property type="molecule type" value="Genomic_DNA"/>
</dbReference>
<dbReference type="SMART" id="SM00280">
    <property type="entry name" value="KAZAL"/>
    <property type="match status" value="1"/>
</dbReference>
<sequence>MRMLLVATMFLCLFIHGVFGAPAGCLCTREYDPMCGRNGRTYANPCILRCACVRLRHKGPCRT</sequence>
<gene>
    <name evidence="3" type="ORF">DPMN_037644</name>
</gene>
<feature type="chain" id="PRO_5038364654" description="Kazal-like domain-containing protein" evidence="1">
    <location>
        <begin position="21"/>
        <end position="63"/>
    </location>
</feature>
<evidence type="ECO:0000313" key="3">
    <source>
        <dbReference type="EMBL" id="KAH3874401.1"/>
    </source>
</evidence>
<feature type="domain" description="Kazal-like" evidence="2">
    <location>
        <begin position="19"/>
        <end position="63"/>
    </location>
</feature>
<dbReference type="Gene3D" id="3.30.60.30">
    <property type="match status" value="1"/>
</dbReference>
<evidence type="ECO:0000256" key="1">
    <source>
        <dbReference type="SAM" id="SignalP"/>
    </source>
</evidence>
<evidence type="ECO:0000313" key="4">
    <source>
        <dbReference type="Proteomes" id="UP000828390"/>
    </source>
</evidence>
<protein>
    <recommendedName>
        <fullName evidence="2">Kazal-like domain-containing protein</fullName>
    </recommendedName>
</protein>